<dbReference type="InterPro" id="IPR023615">
    <property type="entry name" value="Cyt_c_Oxase_su1_BS"/>
</dbReference>
<accession>A0A0F6Q2T5</accession>
<dbReference type="SUPFAM" id="SSF81442">
    <property type="entry name" value="Cytochrome c oxidase subunit I-like"/>
    <property type="match status" value="1"/>
</dbReference>
<dbReference type="PANTHER" id="PTHR10422">
    <property type="entry name" value="CYTOCHROME C OXIDASE SUBUNIT 1"/>
    <property type="match status" value="1"/>
</dbReference>
<dbReference type="EMBL" id="KP965860">
    <property type="protein sequence ID" value="AKD00017.1"/>
    <property type="molecule type" value="Genomic_DNA"/>
</dbReference>
<dbReference type="GO" id="GO:0005743">
    <property type="term" value="C:mitochondrial inner membrane"/>
    <property type="evidence" value="ECO:0007669"/>
    <property type="project" value="UniProtKB-SubCell"/>
</dbReference>
<keyword evidence="9" id="KW-0679">Respiratory chain</keyword>
<comment type="subcellular location">
    <subcellularLocation>
        <location evidence="2">Membrane</location>
        <topology evidence="2">Multi-pass membrane protein</topology>
    </subcellularLocation>
    <subcellularLocation>
        <location evidence="9">Mitochondrion inner membrane</location>
        <topology evidence="9">Multi-pass membrane protein</topology>
    </subcellularLocation>
</comment>
<feature type="transmembrane region" description="Helical" evidence="10">
    <location>
        <begin position="102"/>
        <end position="129"/>
    </location>
</feature>
<evidence type="ECO:0000256" key="1">
    <source>
        <dbReference type="ARBA" id="ARBA00001971"/>
    </source>
</evidence>
<dbReference type="UniPathway" id="UPA00705"/>
<evidence type="ECO:0000256" key="10">
    <source>
        <dbReference type="SAM" id="Phobius"/>
    </source>
</evidence>
<feature type="transmembrane region" description="Helical" evidence="10">
    <location>
        <begin position="243"/>
        <end position="259"/>
    </location>
</feature>
<feature type="transmembrane region" description="Helical" evidence="10">
    <location>
        <begin position="410"/>
        <end position="428"/>
    </location>
</feature>
<keyword evidence="9" id="KW-0186">Copper</keyword>
<dbReference type="PROSITE" id="PS00077">
    <property type="entry name" value="COX1_CUB"/>
    <property type="match status" value="1"/>
</dbReference>
<keyword evidence="6 9" id="KW-0812">Transmembrane</keyword>
<feature type="transmembrane region" description="Helical" evidence="10">
    <location>
        <begin position="141"/>
        <end position="166"/>
    </location>
</feature>
<dbReference type="GeneID" id="24251154"/>
<dbReference type="InterPro" id="IPR000883">
    <property type="entry name" value="Cyt_C_Oxase_1"/>
</dbReference>
<dbReference type="PROSITE" id="PS50855">
    <property type="entry name" value="COX1"/>
    <property type="match status" value="1"/>
</dbReference>
<evidence type="ECO:0000256" key="6">
    <source>
        <dbReference type="ARBA" id="ARBA00022692"/>
    </source>
</evidence>
<gene>
    <name evidence="12" type="primary">cox1</name>
</gene>
<feature type="transmembrane region" description="Helical" evidence="10">
    <location>
        <begin position="53"/>
        <end position="75"/>
    </location>
</feature>
<feature type="transmembrane region" description="Helical" evidence="10">
    <location>
        <begin position="20"/>
        <end position="41"/>
    </location>
</feature>
<evidence type="ECO:0000256" key="3">
    <source>
        <dbReference type="ARBA" id="ARBA00004673"/>
    </source>
</evidence>
<keyword evidence="8 9" id="KW-0472">Membrane</keyword>
<dbReference type="InterPro" id="IPR036927">
    <property type="entry name" value="Cyt_c_oxase-like_su1_sf"/>
</dbReference>
<reference evidence="12" key="1">
    <citation type="journal article" date="2015" name="Mol. Phylogenet. Evol.">
        <title>Elucidating the phylogenetic position of Gnathostomulida and first mitochondrial genomes of Gnathostomulida, Gastrotricha and Polycladida (Platyhelminthes).</title>
        <authorList>
            <person name="Golombek A."/>
            <person name="Tobergte S."/>
            <person name="Struck T.H."/>
        </authorList>
    </citation>
    <scope>NUCLEOTIDE SEQUENCE</scope>
</reference>
<dbReference type="GO" id="GO:0015990">
    <property type="term" value="P:electron transport coupled proton transport"/>
    <property type="evidence" value="ECO:0007669"/>
    <property type="project" value="TreeGrafter"/>
</dbReference>
<dbReference type="InterPro" id="IPR023616">
    <property type="entry name" value="Cyt_c_oxase-like_su1_dom"/>
</dbReference>
<evidence type="ECO:0000256" key="4">
    <source>
        <dbReference type="ARBA" id="ARBA00009578"/>
    </source>
</evidence>
<evidence type="ECO:0000256" key="2">
    <source>
        <dbReference type="ARBA" id="ARBA00004141"/>
    </source>
</evidence>
<dbReference type="GO" id="GO:0006123">
    <property type="term" value="P:mitochondrial electron transport, cytochrome c to oxygen"/>
    <property type="evidence" value="ECO:0007669"/>
    <property type="project" value="TreeGrafter"/>
</dbReference>
<proteinExistence type="inferred from homology"/>
<comment type="cofactor">
    <cofactor evidence="1">
        <name>heme</name>
        <dbReference type="ChEBI" id="CHEBI:30413"/>
    </cofactor>
</comment>
<evidence type="ECO:0000313" key="12">
    <source>
        <dbReference type="EMBL" id="AKD00017.1"/>
    </source>
</evidence>
<dbReference type="InterPro" id="IPR033944">
    <property type="entry name" value="Cyt_c_oxase_su1_dom"/>
</dbReference>
<feature type="transmembrane region" description="Helical" evidence="10">
    <location>
        <begin position="380"/>
        <end position="398"/>
    </location>
</feature>
<sequence length="517" mass="58090">MNFLRWFFSTNHKDIGMNYLWYGLTTGFVASGLSMIIRLELGTTESVLMNDHTYNVVITAHGLLMLFFVVTPVLMGSYGNYFVPVMLGCPDMAFPRMNNLSFWMAIPAFLLLISSSMMEGGAGTGWTVYPPLSSIEFHSSISVDLAIFSLHFSGMSLILGSVNFIATITNMRVSSMYLMRISLYTWSIMITAVLLIISLPVFAGAITMLLVDRNFNCSFFDPMGGGSLILYQHLFWFFGHPEVYILIIPGYGIVSSILVESSGKYESFGHLGMVYALWSIAIIGFIVWAHHMVTVGLDIDTRAYFTAATVIIGVPTGIKVFSWLATIQGSFSMEMSSSILWVIGFMVLFTLGGFTGIVLANASIDIMMHDTYFVVAHFHYVLSLGAVFAMFAGFVYWYPEMTGYCLKESLCKTHFFLMFIGVNLTFFPQHFLGLSGMPRRYSDYSDFYFYWNAISTYGSYITSISSFLFLYIILESMIMNRVLVYSSSLSSVMSNMFSLVTPENIHLNLEMGVNFNY</sequence>
<dbReference type="CDD" id="cd01663">
    <property type="entry name" value="Cyt_c_Oxidase_I"/>
    <property type="match status" value="1"/>
</dbReference>
<evidence type="ECO:0000256" key="8">
    <source>
        <dbReference type="ARBA" id="ARBA00023136"/>
    </source>
</evidence>
<keyword evidence="9" id="KW-0408">Iron</keyword>
<keyword evidence="9" id="KW-0479">Metal-binding</keyword>
<dbReference type="GO" id="GO:0045277">
    <property type="term" value="C:respiratory chain complex IV"/>
    <property type="evidence" value="ECO:0007669"/>
    <property type="project" value="InterPro"/>
</dbReference>
<dbReference type="AlphaFoldDB" id="A0A0F6Q2T5"/>
<comment type="pathway">
    <text evidence="3 9">Energy metabolism; oxidative phosphorylation.</text>
</comment>
<keyword evidence="9" id="KW-0999">Mitochondrion inner membrane</keyword>
<protein>
    <recommendedName>
        <fullName evidence="5 9">Cytochrome c oxidase subunit 1</fullName>
        <ecNumber evidence="9">7.1.1.9</ecNumber>
    </recommendedName>
</protein>
<dbReference type="PRINTS" id="PR01165">
    <property type="entry name" value="CYCOXIDASEI"/>
</dbReference>
<keyword evidence="9" id="KW-0813">Transport</keyword>
<dbReference type="GO" id="GO:0046872">
    <property type="term" value="F:metal ion binding"/>
    <property type="evidence" value="ECO:0007669"/>
    <property type="project" value="UniProtKB-KW"/>
</dbReference>
<feature type="transmembrane region" description="Helical" evidence="10">
    <location>
        <begin position="303"/>
        <end position="327"/>
    </location>
</feature>
<name>A0A0F6Q2T5_9BILA</name>
<dbReference type="GO" id="GO:0004129">
    <property type="term" value="F:cytochrome-c oxidase activity"/>
    <property type="evidence" value="ECO:0007669"/>
    <property type="project" value="UniProtKB-EC"/>
</dbReference>
<evidence type="ECO:0000256" key="5">
    <source>
        <dbReference type="ARBA" id="ARBA00015947"/>
    </source>
</evidence>
<comment type="catalytic activity">
    <reaction evidence="9">
        <text>4 Fe(II)-[cytochrome c] + O2 + 8 H(+)(in) = 4 Fe(III)-[cytochrome c] + 2 H2O + 4 H(+)(out)</text>
        <dbReference type="Rhea" id="RHEA:11436"/>
        <dbReference type="Rhea" id="RHEA-COMP:10350"/>
        <dbReference type="Rhea" id="RHEA-COMP:14399"/>
        <dbReference type="ChEBI" id="CHEBI:15377"/>
        <dbReference type="ChEBI" id="CHEBI:15378"/>
        <dbReference type="ChEBI" id="CHEBI:15379"/>
        <dbReference type="ChEBI" id="CHEBI:29033"/>
        <dbReference type="ChEBI" id="CHEBI:29034"/>
        <dbReference type="EC" id="7.1.1.9"/>
    </reaction>
</comment>
<organism evidence="12">
    <name type="scientific">Gnathostomula armata</name>
    <dbReference type="NCBI Taxonomy" id="231613"/>
    <lineage>
        <taxon>Eukaryota</taxon>
        <taxon>Metazoa</taxon>
        <taxon>Spiralia</taxon>
        <taxon>Gnathifera</taxon>
        <taxon>Gnathostomulida</taxon>
        <taxon>Bursovaginoidea</taxon>
        <taxon>Gnathostomulidae</taxon>
        <taxon>Gnathostomula</taxon>
    </lineage>
</organism>
<comment type="similarity">
    <text evidence="4 9">Belongs to the heme-copper respiratory oxidase family.</text>
</comment>
<dbReference type="RefSeq" id="YP_009136542.1">
    <property type="nucleotide sequence ID" value="NC_026983.1"/>
</dbReference>
<keyword evidence="9" id="KW-0349">Heme</keyword>
<geneLocation type="mitochondrion" evidence="12"/>
<dbReference type="Pfam" id="PF00115">
    <property type="entry name" value="COX1"/>
    <property type="match status" value="1"/>
</dbReference>
<dbReference type="GO" id="GO:0020037">
    <property type="term" value="F:heme binding"/>
    <property type="evidence" value="ECO:0007669"/>
    <property type="project" value="InterPro"/>
</dbReference>
<feature type="transmembrane region" description="Helical" evidence="10">
    <location>
        <begin position="186"/>
        <end position="211"/>
    </location>
</feature>
<feature type="transmembrane region" description="Helical" evidence="10">
    <location>
        <begin position="339"/>
        <end position="360"/>
    </location>
</feature>
<feature type="domain" description="Cytochrome oxidase subunit I profile" evidence="11">
    <location>
        <begin position="1"/>
        <end position="477"/>
    </location>
</feature>
<dbReference type="Gene3D" id="1.20.210.10">
    <property type="entry name" value="Cytochrome c oxidase-like, subunit I domain"/>
    <property type="match status" value="1"/>
</dbReference>
<feature type="transmembrane region" description="Helical" evidence="10">
    <location>
        <begin position="271"/>
        <end position="291"/>
    </location>
</feature>
<evidence type="ECO:0000256" key="9">
    <source>
        <dbReference type="RuleBase" id="RU000369"/>
    </source>
</evidence>
<keyword evidence="9 12" id="KW-0496">Mitochondrion</keyword>
<dbReference type="CTD" id="4512"/>
<comment type="function">
    <text evidence="9">Component of the cytochrome c oxidase, the last enzyme in the mitochondrial electron transport chain which drives oxidative phosphorylation. The respiratory chain contains 3 multisubunit complexes succinate dehydrogenase (complex II, CII), ubiquinol-cytochrome c oxidoreductase (cytochrome b-c1 complex, complex III, CIII) and cytochrome c oxidase (complex IV, CIV), that cooperate to transfer electrons derived from NADH and succinate to molecular oxygen, creating an electrochemical gradient over the inner membrane that drives transmembrane transport and the ATP synthase. Cytochrome c oxidase is the component of the respiratory chain that catalyzes the reduction of oxygen to water. Electrons originating from reduced cytochrome c in the intermembrane space (IMS) are transferred via the dinuclear copper A center (CU(A)) of subunit 2 and heme A of subunit 1 to the active site in subunit 1, a binuclear center (BNC) formed by heme A3 and copper B (CU(B)). The BNC reduces molecular oxygen to 2 water molecules using 4 electrons from cytochrome c in the IMS and 4 protons from the mitochondrial matrix.</text>
</comment>
<feature type="transmembrane region" description="Helical" evidence="10">
    <location>
        <begin position="448"/>
        <end position="474"/>
    </location>
</feature>
<keyword evidence="9" id="KW-0249">Electron transport</keyword>
<keyword evidence="7 10" id="KW-1133">Transmembrane helix</keyword>
<evidence type="ECO:0000259" key="11">
    <source>
        <dbReference type="PROSITE" id="PS50855"/>
    </source>
</evidence>
<dbReference type="EC" id="7.1.1.9" evidence="9"/>
<dbReference type="PANTHER" id="PTHR10422:SF18">
    <property type="entry name" value="CYTOCHROME C OXIDASE SUBUNIT 1"/>
    <property type="match status" value="1"/>
</dbReference>
<evidence type="ECO:0000256" key="7">
    <source>
        <dbReference type="ARBA" id="ARBA00022989"/>
    </source>
</evidence>